<evidence type="ECO:0000313" key="3">
    <source>
        <dbReference type="Proteomes" id="UP000185207"/>
    </source>
</evidence>
<organism evidence="2 3">
    <name type="scientific">Epilithonimonas zeae</name>
    <dbReference type="NCBI Taxonomy" id="1416779"/>
    <lineage>
        <taxon>Bacteria</taxon>
        <taxon>Pseudomonadati</taxon>
        <taxon>Bacteroidota</taxon>
        <taxon>Flavobacteriia</taxon>
        <taxon>Flavobacteriales</taxon>
        <taxon>Weeksellaceae</taxon>
        <taxon>Chryseobacterium group</taxon>
        <taxon>Epilithonimonas</taxon>
    </lineage>
</organism>
<dbReference type="AlphaFoldDB" id="A0A1N6ECT8"/>
<feature type="transmembrane region" description="Helical" evidence="1">
    <location>
        <begin position="7"/>
        <end position="30"/>
    </location>
</feature>
<dbReference type="Proteomes" id="UP000185207">
    <property type="component" value="Unassembled WGS sequence"/>
</dbReference>
<protein>
    <recommendedName>
        <fullName evidence="4">DUF3955 domain-containing protein</fullName>
    </recommendedName>
</protein>
<accession>A0A1N6ECT8</accession>
<evidence type="ECO:0000313" key="2">
    <source>
        <dbReference type="EMBL" id="SIN80858.1"/>
    </source>
</evidence>
<dbReference type="EMBL" id="FSRK01000001">
    <property type="protein sequence ID" value="SIN80858.1"/>
    <property type="molecule type" value="Genomic_DNA"/>
</dbReference>
<name>A0A1N6ECT8_9FLAO</name>
<keyword evidence="3" id="KW-1185">Reference proteome</keyword>
<proteinExistence type="predicted"/>
<reference evidence="3" key="1">
    <citation type="submission" date="2016-11" db="EMBL/GenBank/DDBJ databases">
        <authorList>
            <person name="Varghese N."/>
            <person name="Submissions S."/>
        </authorList>
    </citation>
    <scope>NUCLEOTIDE SEQUENCE [LARGE SCALE GENOMIC DNA]</scope>
    <source>
        <strain evidence="3">DSM 27623</strain>
    </source>
</reference>
<keyword evidence="1" id="KW-0812">Transmembrane</keyword>
<feature type="transmembrane region" description="Helical" evidence="1">
    <location>
        <begin position="50"/>
        <end position="71"/>
    </location>
</feature>
<keyword evidence="1" id="KW-0472">Membrane</keyword>
<dbReference type="STRING" id="1416779.SAMN05444409_0492"/>
<evidence type="ECO:0000256" key="1">
    <source>
        <dbReference type="SAM" id="Phobius"/>
    </source>
</evidence>
<evidence type="ECO:0008006" key="4">
    <source>
        <dbReference type="Google" id="ProtNLM"/>
    </source>
</evidence>
<keyword evidence="1" id="KW-1133">Transmembrane helix</keyword>
<sequence length="75" mass="8414">MMVYKKILISSILLIILSVIMFIVGVSFFAYTGNQLNPIIIKLGEISFAFWLPALILGIILFFISIILAVIKKPK</sequence>
<gene>
    <name evidence="2" type="ORF">SAMN05444409_0492</name>
</gene>